<dbReference type="PANTHER" id="PTHR44755">
    <property type="entry name" value="NATRIURETIC PEPTIDE RECEPTOR 3-RELATED"/>
    <property type="match status" value="1"/>
</dbReference>
<accession>A0ABQ9F2Z3</accession>
<dbReference type="InterPro" id="IPR028082">
    <property type="entry name" value="Peripla_BP_I"/>
</dbReference>
<proteinExistence type="predicted"/>
<keyword evidence="7" id="KW-1185">Reference proteome</keyword>
<gene>
    <name evidence="6" type="ORF">KUTeg_011054</name>
</gene>
<dbReference type="EMBL" id="JARBDR010000496">
    <property type="protein sequence ID" value="KAJ8311699.1"/>
    <property type="molecule type" value="Genomic_DNA"/>
</dbReference>
<comment type="caution">
    <text evidence="6">The sequence shown here is derived from an EMBL/GenBank/DDBJ whole genome shotgun (WGS) entry which is preliminary data.</text>
</comment>
<protein>
    <recommendedName>
        <fullName evidence="5">Receptor ligand binding region domain-containing protein</fullName>
    </recommendedName>
</protein>
<evidence type="ECO:0000259" key="5">
    <source>
        <dbReference type="Pfam" id="PF01094"/>
    </source>
</evidence>
<evidence type="ECO:0000256" key="3">
    <source>
        <dbReference type="ARBA" id="ARBA00022989"/>
    </source>
</evidence>
<evidence type="ECO:0000313" key="6">
    <source>
        <dbReference type="EMBL" id="KAJ8311699.1"/>
    </source>
</evidence>
<dbReference type="SUPFAM" id="SSF53822">
    <property type="entry name" value="Periplasmic binding protein-like I"/>
    <property type="match status" value="1"/>
</dbReference>
<feature type="domain" description="Receptor ligand binding region" evidence="5">
    <location>
        <begin position="9"/>
        <end position="140"/>
    </location>
</feature>
<dbReference type="InterPro" id="IPR052612">
    <property type="entry name" value="ANP_Clearance_Receptor"/>
</dbReference>
<organism evidence="6 7">
    <name type="scientific">Tegillarca granosa</name>
    <name type="common">Malaysian cockle</name>
    <name type="synonym">Anadara granosa</name>
    <dbReference type="NCBI Taxonomy" id="220873"/>
    <lineage>
        <taxon>Eukaryota</taxon>
        <taxon>Metazoa</taxon>
        <taxon>Spiralia</taxon>
        <taxon>Lophotrochozoa</taxon>
        <taxon>Mollusca</taxon>
        <taxon>Bivalvia</taxon>
        <taxon>Autobranchia</taxon>
        <taxon>Pteriomorphia</taxon>
        <taxon>Arcoida</taxon>
        <taxon>Arcoidea</taxon>
        <taxon>Arcidae</taxon>
        <taxon>Tegillarca</taxon>
    </lineage>
</organism>
<dbReference type="Pfam" id="PF01094">
    <property type="entry name" value="ANF_receptor"/>
    <property type="match status" value="1"/>
</dbReference>
<reference evidence="6 7" key="1">
    <citation type="submission" date="2022-12" db="EMBL/GenBank/DDBJ databases">
        <title>Chromosome-level genome of Tegillarca granosa.</title>
        <authorList>
            <person name="Kim J."/>
        </authorList>
    </citation>
    <scope>NUCLEOTIDE SEQUENCE [LARGE SCALE GENOMIC DNA]</scope>
    <source>
        <strain evidence="6">Teg-2019</strain>
        <tissue evidence="6">Adductor muscle</tissue>
    </source>
</reference>
<evidence type="ECO:0000256" key="4">
    <source>
        <dbReference type="ARBA" id="ARBA00023136"/>
    </source>
</evidence>
<sequence length="194" mass="22197">MLFSINRIAPAIEMAVDELHQNNLKYADSRCDISAAMNEAINLYIEGTVHLFLGPVCDYSVAPVARQVKFWNIPLITAGAMARDFVFSRSSEYPLLTRVGPVNFSSLSMFFVKFFEYSKWKKLKILYEKSGHGDVFEDYCHLMVTAIHYDILDMASWIKQDYFKLDEEYDLGQILGKEVGLSFGGRKYLSLLCV</sequence>
<name>A0ABQ9F2Z3_TEGGR</name>
<evidence type="ECO:0000313" key="7">
    <source>
        <dbReference type="Proteomes" id="UP001217089"/>
    </source>
</evidence>
<keyword evidence="4" id="KW-0472">Membrane</keyword>
<evidence type="ECO:0000256" key="2">
    <source>
        <dbReference type="ARBA" id="ARBA00022692"/>
    </source>
</evidence>
<dbReference type="Gene3D" id="3.40.50.2300">
    <property type="match status" value="1"/>
</dbReference>
<keyword evidence="2" id="KW-0812">Transmembrane</keyword>
<dbReference type="Proteomes" id="UP001217089">
    <property type="component" value="Unassembled WGS sequence"/>
</dbReference>
<dbReference type="PANTHER" id="PTHR44755:SF11">
    <property type="entry name" value="ATRIAL NATRIURETIC PEPTIDE RECEPTOR 3 ISOFORM X1"/>
    <property type="match status" value="1"/>
</dbReference>
<dbReference type="InterPro" id="IPR001828">
    <property type="entry name" value="ANF_lig-bd_rcpt"/>
</dbReference>
<evidence type="ECO:0000256" key="1">
    <source>
        <dbReference type="ARBA" id="ARBA00004370"/>
    </source>
</evidence>
<keyword evidence="3" id="KW-1133">Transmembrane helix</keyword>
<comment type="subcellular location">
    <subcellularLocation>
        <location evidence="1">Membrane</location>
    </subcellularLocation>
</comment>